<evidence type="ECO:0000256" key="5">
    <source>
        <dbReference type="ARBA" id="ARBA00023002"/>
    </source>
</evidence>
<dbReference type="HOGENOM" id="CLU_010194_38_0_1"/>
<dbReference type="PANTHER" id="PTHR43086">
    <property type="entry name" value="VERY-LONG-CHAIN 3-OXOOACYL-COA REDUCTASE"/>
    <property type="match status" value="1"/>
</dbReference>
<dbReference type="RefSeq" id="XP_052904930.1">
    <property type="nucleotide sequence ID" value="XM_053049125.1"/>
</dbReference>
<evidence type="ECO:0000256" key="3">
    <source>
        <dbReference type="ARBA" id="ARBA00022832"/>
    </source>
</evidence>
<dbReference type="SUPFAM" id="SSF51735">
    <property type="entry name" value="NAD(P)-binding Rossmann-fold domains"/>
    <property type="match status" value="1"/>
</dbReference>
<evidence type="ECO:0000313" key="8">
    <source>
        <dbReference type="EMBL" id="KFG26375.1"/>
    </source>
</evidence>
<dbReference type="Gene3D" id="3.40.50.720">
    <property type="entry name" value="NAD(P)-binding Rossmann-like Domain"/>
    <property type="match status" value="1"/>
</dbReference>
<sequence>MFACFLKCALRAVMCIVGGRLLWSVAAELSGSFMRRLHNRSLLKVLSGKWAIITGCTDGIGLGIARELANNGINLILISRSQDKLNAVMEELSKKVKTESVKLDFEQEIDFAKSLSQVKAHTPHILINNVGVNESGPTSFVEHTEESIRRILQVNVTNTLKLTQEYISWDKAPSEKKYILSTGSMLGLIPSPFQQVYAGTKAFLQLWSESISTELPGYHTEVFMTGLVCSKLSGAKKPSVFVPAADTYGRCCVQSFGTCTVTYPYFPHALLNILVNMLPRQAVCFAMDRFGRHIRKIKQKAAKKKV</sequence>
<reference evidence="8 9" key="1">
    <citation type="journal article" date="2014" name="Genome Announc.">
        <title>Genome Sequence of the Microsporidian Species Nematocida sp1 Strain ERTm6 (ATCC PRA-372).</title>
        <authorList>
            <person name="Bakowski M.A."/>
            <person name="Priest M."/>
            <person name="Young S."/>
            <person name="Cuomo C.A."/>
            <person name="Troemel E.R."/>
        </authorList>
    </citation>
    <scope>NUCLEOTIDE SEQUENCE [LARGE SCALE GENOMIC DNA]</scope>
    <source>
        <strain evidence="8 9">ERTm6</strain>
    </source>
</reference>
<keyword evidence="6" id="KW-0443">Lipid metabolism</keyword>
<proteinExistence type="predicted"/>
<dbReference type="InterPro" id="IPR002347">
    <property type="entry name" value="SDR_fam"/>
</dbReference>
<dbReference type="Proteomes" id="UP000054524">
    <property type="component" value="Unassembled WGS sequence"/>
</dbReference>
<dbReference type="CDD" id="cd05356">
    <property type="entry name" value="17beta-HSD1_like_SDR_c"/>
    <property type="match status" value="1"/>
</dbReference>
<dbReference type="GO" id="GO:0005783">
    <property type="term" value="C:endoplasmic reticulum"/>
    <property type="evidence" value="ECO:0007669"/>
    <property type="project" value="TreeGrafter"/>
</dbReference>
<dbReference type="PANTHER" id="PTHR43086:SF2">
    <property type="entry name" value="HYDROXYSTEROID DEHYDROGENASE-LIKE PROTEIN 1"/>
    <property type="match status" value="1"/>
</dbReference>
<comment type="caution">
    <text evidence="8">The sequence shown here is derived from an EMBL/GenBank/DDBJ whole genome shotgun (WGS) entry which is preliminary data.</text>
</comment>
<keyword evidence="7" id="KW-0275">Fatty acid biosynthesis</keyword>
<keyword evidence="5" id="KW-0560">Oxidoreductase</keyword>
<comment type="pathway">
    <text evidence="1">Lipid metabolism; fatty acid biosynthesis.</text>
</comment>
<keyword evidence="3" id="KW-0276">Fatty acid metabolism</keyword>
<evidence type="ECO:0000256" key="2">
    <source>
        <dbReference type="ARBA" id="ARBA00022516"/>
    </source>
</evidence>
<keyword evidence="9" id="KW-1185">Reference proteome</keyword>
<accession>A0A086J2K7</accession>
<evidence type="ECO:0000256" key="4">
    <source>
        <dbReference type="ARBA" id="ARBA00022857"/>
    </source>
</evidence>
<evidence type="ECO:0000313" key="9">
    <source>
        <dbReference type="Proteomes" id="UP000054524"/>
    </source>
</evidence>
<organism evidence="8 9">
    <name type="scientific">Nematocida ausubeli (strain ATCC PRA-371 / ERTm2)</name>
    <name type="common">Nematode killer fungus</name>
    <dbReference type="NCBI Taxonomy" id="1913371"/>
    <lineage>
        <taxon>Eukaryota</taxon>
        <taxon>Fungi</taxon>
        <taxon>Fungi incertae sedis</taxon>
        <taxon>Microsporidia</taxon>
        <taxon>Nematocida</taxon>
    </lineage>
</organism>
<dbReference type="Pfam" id="PF00106">
    <property type="entry name" value="adh_short"/>
    <property type="match status" value="1"/>
</dbReference>
<evidence type="ECO:0000256" key="1">
    <source>
        <dbReference type="ARBA" id="ARBA00005194"/>
    </source>
</evidence>
<name>A0A086J2K7_NEMA1</name>
<dbReference type="PRINTS" id="PR00081">
    <property type="entry name" value="GDHRDH"/>
</dbReference>
<keyword evidence="4" id="KW-0521">NADP</keyword>
<keyword evidence="2" id="KW-0444">Lipid biosynthesis</keyword>
<dbReference type="EMBL" id="AKIJ01000003">
    <property type="protein sequence ID" value="KFG26375.1"/>
    <property type="molecule type" value="Genomic_DNA"/>
</dbReference>
<dbReference type="PROSITE" id="PS00061">
    <property type="entry name" value="ADH_SHORT"/>
    <property type="match status" value="1"/>
</dbReference>
<dbReference type="InterPro" id="IPR020904">
    <property type="entry name" value="Sc_DH/Rdtase_CS"/>
</dbReference>
<evidence type="ECO:0000256" key="7">
    <source>
        <dbReference type="ARBA" id="ARBA00023160"/>
    </source>
</evidence>
<dbReference type="GO" id="GO:0016491">
    <property type="term" value="F:oxidoreductase activity"/>
    <property type="evidence" value="ECO:0007669"/>
    <property type="project" value="UniProtKB-KW"/>
</dbReference>
<dbReference type="PIRSF" id="PIRSF000126">
    <property type="entry name" value="11-beta-HSD1"/>
    <property type="match status" value="1"/>
</dbReference>
<dbReference type="GO" id="GO:0030497">
    <property type="term" value="P:fatty acid elongation"/>
    <property type="evidence" value="ECO:0007669"/>
    <property type="project" value="TreeGrafter"/>
</dbReference>
<protein>
    <submittedName>
        <fullName evidence="8">Uncharacterized protein</fullName>
    </submittedName>
</protein>
<dbReference type="AlphaFoldDB" id="A0A086J2K7"/>
<dbReference type="GeneID" id="77676470"/>
<evidence type="ECO:0000256" key="6">
    <source>
        <dbReference type="ARBA" id="ARBA00023098"/>
    </source>
</evidence>
<dbReference type="InterPro" id="IPR036291">
    <property type="entry name" value="NAD(P)-bd_dom_sf"/>
</dbReference>
<gene>
    <name evidence="8" type="ORF">NESG_01497</name>
</gene>